<feature type="region of interest" description="Disordered" evidence="1">
    <location>
        <begin position="157"/>
        <end position="187"/>
    </location>
</feature>
<protein>
    <submittedName>
        <fullName evidence="2">Uncharacterized protein</fullName>
    </submittedName>
</protein>
<proteinExistence type="predicted"/>
<dbReference type="EMBL" id="CAJNOC010005268">
    <property type="protein sequence ID" value="CAF1047514.1"/>
    <property type="molecule type" value="Genomic_DNA"/>
</dbReference>
<organism evidence="2 3">
    <name type="scientific">Brachionus calyciflorus</name>
    <dbReference type="NCBI Taxonomy" id="104777"/>
    <lineage>
        <taxon>Eukaryota</taxon>
        <taxon>Metazoa</taxon>
        <taxon>Spiralia</taxon>
        <taxon>Gnathifera</taxon>
        <taxon>Rotifera</taxon>
        <taxon>Eurotatoria</taxon>
        <taxon>Monogononta</taxon>
        <taxon>Pseudotrocha</taxon>
        <taxon>Ploima</taxon>
        <taxon>Brachionidae</taxon>
        <taxon>Brachionus</taxon>
    </lineage>
</organism>
<keyword evidence="3" id="KW-1185">Reference proteome</keyword>
<evidence type="ECO:0000313" key="3">
    <source>
        <dbReference type="Proteomes" id="UP000663879"/>
    </source>
</evidence>
<dbReference type="AlphaFoldDB" id="A0A814K8C7"/>
<evidence type="ECO:0000256" key="1">
    <source>
        <dbReference type="SAM" id="MobiDB-lite"/>
    </source>
</evidence>
<dbReference type="Proteomes" id="UP000663879">
    <property type="component" value="Unassembled WGS sequence"/>
</dbReference>
<dbReference type="OrthoDB" id="10237634at2759"/>
<accession>A0A814K8C7</accession>
<feature type="region of interest" description="Disordered" evidence="1">
    <location>
        <begin position="1"/>
        <end position="21"/>
    </location>
</feature>
<sequence>MGSTVNNYGIQEADSDFEPPKKSVRFSDKISFYSDENILPCSEIKSVPTLDFDQSITSKRGLFSSSITNDTKKSGNFESSCFNYRNLISDQKEEIQQKKDPIIGIWNGPGVANGRFVYLGNRGKPYYLTPGLNKTYEFFNWKKPEYGSNDQKRYVQNGSSAVSNDTTSQYGYNISDSESQPTIRNDQNDLNVESIATTLQNENNSSDSVSKPTRNDQILNKLALNPTSKSSIQITKINNIHESPKYCTRNLNEHDHNCTVGHSNGYCLRIREKFGPVVENLTRPKKRKAEPELMDKLNYTVDEYSGFVLKNFSLQK</sequence>
<comment type="caution">
    <text evidence="2">The sequence shown here is derived from an EMBL/GenBank/DDBJ whole genome shotgun (WGS) entry which is preliminary data.</text>
</comment>
<gene>
    <name evidence="2" type="ORF">OXX778_LOCUS18659</name>
</gene>
<name>A0A814K8C7_9BILA</name>
<evidence type="ECO:0000313" key="2">
    <source>
        <dbReference type="EMBL" id="CAF1047514.1"/>
    </source>
</evidence>
<reference evidence="2" key="1">
    <citation type="submission" date="2021-02" db="EMBL/GenBank/DDBJ databases">
        <authorList>
            <person name="Nowell W R."/>
        </authorList>
    </citation>
    <scope>NUCLEOTIDE SEQUENCE</scope>
    <source>
        <strain evidence="2">Ploen Becks lab</strain>
    </source>
</reference>